<evidence type="ECO:0000256" key="7">
    <source>
        <dbReference type="SAM" id="Phobius"/>
    </source>
</evidence>
<keyword evidence="3" id="KW-1003">Cell membrane</keyword>
<dbReference type="InterPro" id="IPR017850">
    <property type="entry name" value="Alkaline_phosphatase_core_sf"/>
</dbReference>
<dbReference type="EMBL" id="JAAOIW010000005">
    <property type="protein sequence ID" value="NHN31263.1"/>
    <property type="molecule type" value="Genomic_DNA"/>
</dbReference>
<gene>
    <name evidence="9" type="ORF">G9U52_15600</name>
</gene>
<evidence type="ECO:0000256" key="6">
    <source>
        <dbReference type="ARBA" id="ARBA00023136"/>
    </source>
</evidence>
<keyword evidence="10" id="KW-1185">Reference proteome</keyword>
<dbReference type="Proteomes" id="UP001165962">
    <property type="component" value="Unassembled WGS sequence"/>
</dbReference>
<dbReference type="InterPro" id="IPR000917">
    <property type="entry name" value="Sulfatase_N"/>
</dbReference>
<reference evidence="9" key="1">
    <citation type="submission" date="2020-03" db="EMBL/GenBank/DDBJ databases">
        <title>Draft sequencing of Paenibacilllus sp. S3N08.</title>
        <authorList>
            <person name="Kim D.-U."/>
        </authorList>
    </citation>
    <scope>NUCLEOTIDE SEQUENCE</scope>
    <source>
        <strain evidence="9">S3N08</strain>
    </source>
</reference>
<evidence type="ECO:0000256" key="4">
    <source>
        <dbReference type="ARBA" id="ARBA00022692"/>
    </source>
</evidence>
<dbReference type="SUPFAM" id="SSF53649">
    <property type="entry name" value="Alkaline phosphatase-like"/>
    <property type="match status" value="1"/>
</dbReference>
<feature type="transmembrane region" description="Helical" evidence="7">
    <location>
        <begin position="21"/>
        <end position="38"/>
    </location>
</feature>
<comment type="pathway">
    <text evidence="2">Cell wall biogenesis; lipoteichoic acid biosynthesis.</text>
</comment>
<dbReference type="Pfam" id="PF00884">
    <property type="entry name" value="Sulfatase"/>
    <property type="match status" value="1"/>
</dbReference>
<dbReference type="PANTHER" id="PTHR47371">
    <property type="entry name" value="LIPOTEICHOIC ACID SYNTHASE"/>
    <property type="match status" value="1"/>
</dbReference>
<feature type="transmembrane region" description="Helical" evidence="7">
    <location>
        <begin position="84"/>
        <end position="103"/>
    </location>
</feature>
<sequence>MRSLKKRKRTGSKLNQLRSTFFIIFACLVVPVCLVFGAEFIQRGNLQEAMAWLLQNPMLFAMNAILDLLIFLLIYALAGALLPAVALTMLLLCTMSLISYFKLKLIGEPFFPWDIFLNKESIDIVPLVANRSNLLPIGVIFGMFVVLVVLSFRLPRLGLRLKTRAIVGLLAIYAVYAFGVNAPWASRVMDRMGANEIVWNQSENYGNNGISLAFMMNVKNAIVQKPAGYDESMMEGIAGKLKGQANIQTASANLDPFNGVQPNVIFIMSEAFWDPTLLPNVTFSEDPLPTVHRLQQESTSGYLLSPQFGGGTSNVEYEVLTGHSMSFLPAGSVPYQQYLSKVTPSLAGYFQEKGYKSMAIHSYEGWFWNRENVYKEMGFESFKSKEQFSNPQYKGAFISDDEVANSIIEQVDNTDIPMFIYGVTMQNHGPYDDNRYESNPIQIEGDLTVEARNTLETYTQGIQDADASLQKLMDHFAETEEPTVIVFYGDHLPMLGYDYDVYTQTGFIQTAKSGQWSLDELKQMHSVPFVTWSNVDLPQEQLPVLSNSFLGAYMLKQMGMELPETLAYNEELSRKMPAMLRNLVVDADLNLTTAVPDALAADVEQYRQLQYDSLFGKQYLAKYMDSKYLQPTVAANYNQEFTEFGSSADNVEEDLAESVKAGKEISQ</sequence>
<dbReference type="Gene3D" id="3.40.720.10">
    <property type="entry name" value="Alkaline Phosphatase, subunit A"/>
    <property type="match status" value="1"/>
</dbReference>
<proteinExistence type="predicted"/>
<keyword evidence="6 7" id="KW-0472">Membrane</keyword>
<organism evidence="9 10">
    <name type="scientific">Paenibacillus agricola</name>
    <dbReference type="NCBI Taxonomy" id="2716264"/>
    <lineage>
        <taxon>Bacteria</taxon>
        <taxon>Bacillati</taxon>
        <taxon>Bacillota</taxon>
        <taxon>Bacilli</taxon>
        <taxon>Bacillales</taxon>
        <taxon>Paenibacillaceae</taxon>
        <taxon>Paenibacillus</taxon>
    </lineage>
</organism>
<feature type="transmembrane region" description="Helical" evidence="7">
    <location>
        <begin position="58"/>
        <end position="77"/>
    </location>
</feature>
<comment type="subcellular location">
    <subcellularLocation>
        <location evidence="1">Cell membrane</location>
        <topology evidence="1">Multi-pass membrane protein</topology>
    </subcellularLocation>
</comment>
<keyword evidence="4 7" id="KW-0812">Transmembrane</keyword>
<evidence type="ECO:0000313" key="9">
    <source>
        <dbReference type="EMBL" id="NHN31263.1"/>
    </source>
</evidence>
<name>A0ABX0J6N1_9BACL</name>
<dbReference type="InterPro" id="IPR050448">
    <property type="entry name" value="OpgB/LTA_synthase_biosynth"/>
</dbReference>
<evidence type="ECO:0000259" key="8">
    <source>
        <dbReference type="Pfam" id="PF00884"/>
    </source>
</evidence>
<evidence type="ECO:0000313" key="10">
    <source>
        <dbReference type="Proteomes" id="UP001165962"/>
    </source>
</evidence>
<comment type="caution">
    <text evidence="9">The sequence shown here is derived from an EMBL/GenBank/DDBJ whole genome shotgun (WGS) entry which is preliminary data.</text>
</comment>
<evidence type="ECO:0000256" key="1">
    <source>
        <dbReference type="ARBA" id="ARBA00004651"/>
    </source>
</evidence>
<dbReference type="PANTHER" id="PTHR47371:SF3">
    <property type="entry name" value="PHOSPHOGLYCEROL TRANSFERASE I"/>
    <property type="match status" value="1"/>
</dbReference>
<evidence type="ECO:0000256" key="5">
    <source>
        <dbReference type="ARBA" id="ARBA00022989"/>
    </source>
</evidence>
<feature type="transmembrane region" description="Helical" evidence="7">
    <location>
        <begin position="134"/>
        <end position="154"/>
    </location>
</feature>
<evidence type="ECO:0000256" key="2">
    <source>
        <dbReference type="ARBA" id="ARBA00004936"/>
    </source>
</evidence>
<protein>
    <submittedName>
        <fullName evidence="9">Sulfatase-like hydrolase/transferase</fullName>
    </submittedName>
</protein>
<accession>A0ABX0J6N1</accession>
<dbReference type="CDD" id="cd16015">
    <property type="entry name" value="LTA_synthase"/>
    <property type="match status" value="1"/>
</dbReference>
<evidence type="ECO:0000256" key="3">
    <source>
        <dbReference type="ARBA" id="ARBA00022475"/>
    </source>
</evidence>
<keyword evidence="5 7" id="KW-1133">Transmembrane helix</keyword>
<feature type="domain" description="Sulfatase N-terminal" evidence="8">
    <location>
        <begin position="262"/>
        <end position="559"/>
    </location>
</feature>
<feature type="transmembrane region" description="Helical" evidence="7">
    <location>
        <begin position="166"/>
        <end position="185"/>
    </location>
</feature>